<gene>
    <name evidence="12" type="ORF">A3Q56_00414</name>
</gene>
<evidence type="ECO:0000256" key="7">
    <source>
        <dbReference type="ARBA" id="ARBA00047954"/>
    </source>
</evidence>
<organism evidence="12 13">
    <name type="scientific">Intoshia linei</name>
    <dbReference type="NCBI Taxonomy" id="1819745"/>
    <lineage>
        <taxon>Eukaryota</taxon>
        <taxon>Metazoa</taxon>
        <taxon>Spiralia</taxon>
        <taxon>Lophotrochozoa</taxon>
        <taxon>Mesozoa</taxon>
        <taxon>Orthonectida</taxon>
        <taxon>Rhopaluridae</taxon>
        <taxon>Intoshia</taxon>
    </lineage>
</organism>
<evidence type="ECO:0000256" key="3">
    <source>
        <dbReference type="ARBA" id="ARBA00025786"/>
    </source>
</evidence>
<accession>A0A177BE19</accession>
<dbReference type="Gene3D" id="3.40.630.30">
    <property type="match status" value="1"/>
</dbReference>
<dbReference type="EMBL" id="LWCA01000023">
    <property type="protein sequence ID" value="OAF71794.1"/>
    <property type="molecule type" value="Genomic_DNA"/>
</dbReference>
<feature type="domain" description="N-acetyltransferase" evidence="11">
    <location>
        <begin position="1"/>
        <end position="149"/>
    </location>
</feature>
<comment type="similarity">
    <text evidence="3">Belongs to the acetyltransferase family. ARD1 subfamily.</text>
</comment>
<dbReference type="Pfam" id="PF00583">
    <property type="entry name" value="Acetyltransf_1"/>
    <property type="match status" value="1"/>
</dbReference>
<comment type="catalytic activity">
    <reaction evidence="8">
        <text>N-terminal L-alanyl-[protein] + acetyl-CoA = N-terminal N(alpha)-acetyl-L-alanyl-[protein] + CoA + H(+)</text>
        <dbReference type="Rhea" id="RHEA:50500"/>
        <dbReference type="Rhea" id="RHEA-COMP:12701"/>
        <dbReference type="Rhea" id="RHEA-COMP:12702"/>
        <dbReference type="ChEBI" id="CHEBI:15378"/>
        <dbReference type="ChEBI" id="CHEBI:57287"/>
        <dbReference type="ChEBI" id="CHEBI:57288"/>
        <dbReference type="ChEBI" id="CHEBI:64718"/>
        <dbReference type="ChEBI" id="CHEBI:83683"/>
        <dbReference type="EC" id="2.3.1.255"/>
    </reaction>
</comment>
<evidence type="ECO:0000256" key="10">
    <source>
        <dbReference type="ARBA" id="ARBA00049434"/>
    </source>
</evidence>
<comment type="catalytic activity">
    <reaction evidence="10">
        <text>N-terminal L-threonyl-[protein] + acetyl-CoA = N-terminal N(alpha)-acetyl-L-threonyl-[protein] + CoA + H(+)</text>
        <dbReference type="Rhea" id="RHEA:50516"/>
        <dbReference type="Rhea" id="RHEA-COMP:12709"/>
        <dbReference type="Rhea" id="RHEA-COMP:12710"/>
        <dbReference type="ChEBI" id="CHEBI:15378"/>
        <dbReference type="ChEBI" id="CHEBI:57287"/>
        <dbReference type="ChEBI" id="CHEBI:57288"/>
        <dbReference type="ChEBI" id="CHEBI:64739"/>
        <dbReference type="ChEBI" id="CHEBI:133375"/>
        <dbReference type="EC" id="2.3.1.255"/>
    </reaction>
</comment>
<evidence type="ECO:0000256" key="9">
    <source>
        <dbReference type="ARBA" id="ARBA00049266"/>
    </source>
</evidence>
<evidence type="ECO:0000256" key="8">
    <source>
        <dbReference type="ARBA" id="ARBA00048236"/>
    </source>
</evidence>
<evidence type="ECO:0000256" key="1">
    <source>
        <dbReference type="ARBA" id="ARBA00022679"/>
    </source>
</evidence>
<sequence>MNIRRAKPQDLIKIQECNLESLPENYQLRYYFYHYLMCPSLTFVAEDDDGSIVGYVLAKLEDDPPTGHITSVACKRTHRRMGIAKKLMDLTINTMTNIRGAKEVSLHVRVSNRAALHMYKDNFKFKIIKTEPKYYADGEDAYVMKKMFNTDERQSAWPFDFKP</sequence>
<comment type="catalytic activity">
    <reaction evidence="9">
        <text>N-terminal L-cysteinyl-[protein] + acetyl-CoA = N-terminal N(alpha)-acetyl-L-cysteinyl-[protein] + CoA + H(+)</text>
        <dbReference type="Rhea" id="RHEA:50512"/>
        <dbReference type="Rhea" id="RHEA-COMP:12707"/>
        <dbReference type="Rhea" id="RHEA-COMP:12708"/>
        <dbReference type="ChEBI" id="CHEBI:15378"/>
        <dbReference type="ChEBI" id="CHEBI:57287"/>
        <dbReference type="ChEBI" id="CHEBI:57288"/>
        <dbReference type="ChEBI" id="CHEBI:65250"/>
        <dbReference type="ChEBI" id="CHEBI:133372"/>
        <dbReference type="EC" id="2.3.1.255"/>
    </reaction>
</comment>
<protein>
    <recommendedName>
        <fullName evidence="4">N-terminal amino-acid N(alpha)-acetyltransferase NatA</fullName>
        <ecNumber evidence="4">2.3.1.255</ecNumber>
    </recommendedName>
</protein>
<dbReference type="GO" id="GO:1990190">
    <property type="term" value="F:protein-N-terminal-glutamate acetyltransferase activity"/>
    <property type="evidence" value="ECO:0007669"/>
    <property type="project" value="TreeGrafter"/>
</dbReference>
<keyword evidence="1" id="KW-0808">Transferase</keyword>
<dbReference type="PANTHER" id="PTHR23091:SF4">
    <property type="entry name" value="N-TERMINAL AMINO-ACID N(ALPHA)-ACETYLTRANSFERASE NATA"/>
    <property type="match status" value="1"/>
</dbReference>
<evidence type="ECO:0000256" key="6">
    <source>
        <dbReference type="ARBA" id="ARBA00047805"/>
    </source>
</evidence>
<keyword evidence="2" id="KW-0012">Acyltransferase</keyword>
<comment type="catalytic activity">
    <reaction evidence="6">
        <text>N-terminal L-valyl-[protein] + acetyl-CoA = N-terminal N(alpha)-acetyl-L-valyl-[protein] + CoA + H(+)</text>
        <dbReference type="Rhea" id="RHEA:50508"/>
        <dbReference type="Rhea" id="RHEA-COMP:12705"/>
        <dbReference type="Rhea" id="RHEA-COMP:12706"/>
        <dbReference type="ChEBI" id="CHEBI:15378"/>
        <dbReference type="ChEBI" id="CHEBI:57287"/>
        <dbReference type="ChEBI" id="CHEBI:57288"/>
        <dbReference type="ChEBI" id="CHEBI:64741"/>
        <dbReference type="ChEBI" id="CHEBI:133371"/>
        <dbReference type="EC" id="2.3.1.255"/>
    </reaction>
</comment>
<dbReference type="PANTHER" id="PTHR23091">
    <property type="entry name" value="N-TERMINAL ACETYLTRANSFERASE"/>
    <property type="match status" value="1"/>
</dbReference>
<dbReference type="Proteomes" id="UP000078046">
    <property type="component" value="Unassembled WGS sequence"/>
</dbReference>
<evidence type="ECO:0000256" key="5">
    <source>
        <dbReference type="ARBA" id="ARBA00047491"/>
    </source>
</evidence>
<dbReference type="EC" id="2.3.1.255" evidence="4"/>
<dbReference type="GO" id="GO:1990189">
    <property type="term" value="F:protein N-terminal-serine acetyltransferase activity"/>
    <property type="evidence" value="ECO:0007669"/>
    <property type="project" value="TreeGrafter"/>
</dbReference>
<comment type="caution">
    <text evidence="12">The sequence shown here is derived from an EMBL/GenBank/DDBJ whole genome shotgun (WGS) entry which is preliminary data.</text>
</comment>
<evidence type="ECO:0000313" key="12">
    <source>
        <dbReference type="EMBL" id="OAF71794.1"/>
    </source>
</evidence>
<keyword evidence="13" id="KW-1185">Reference proteome</keyword>
<dbReference type="GO" id="GO:0031415">
    <property type="term" value="C:NatA complex"/>
    <property type="evidence" value="ECO:0007669"/>
    <property type="project" value="InterPro"/>
</dbReference>
<reference evidence="12 13" key="1">
    <citation type="submission" date="2016-04" db="EMBL/GenBank/DDBJ databases">
        <title>The genome of Intoshia linei affirms orthonectids as highly simplified spiralians.</title>
        <authorList>
            <person name="Mikhailov K.V."/>
            <person name="Slusarev G.S."/>
            <person name="Nikitin M.A."/>
            <person name="Logacheva M.D."/>
            <person name="Penin A."/>
            <person name="Aleoshin V."/>
            <person name="Panchin Y.V."/>
        </authorList>
    </citation>
    <scope>NUCLEOTIDE SEQUENCE [LARGE SCALE GENOMIC DNA]</scope>
    <source>
        <strain evidence="12">Intl2013</strain>
        <tissue evidence="12">Whole animal</tissue>
    </source>
</reference>
<evidence type="ECO:0000256" key="2">
    <source>
        <dbReference type="ARBA" id="ARBA00023315"/>
    </source>
</evidence>
<dbReference type="InterPro" id="IPR045047">
    <property type="entry name" value="Ard1-like"/>
</dbReference>
<dbReference type="InterPro" id="IPR016181">
    <property type="entry name" value="Acyl_CoA_acyltransferase"/>
</dbReference>
<dbReference type="PROSITE" id="PS51186">
    <property type="entry name" value="GNAT"/>
    <property type="match status" value="1"/>
</dbReference>
<dbReference type="AlphaFoldDB" id="A0A177BE19"/>
<dbReference type="InterPro" id="IPR000182">
    <property type="entry name" value="GNAT_dom"/>
</dbReference>
<evidence type="ECO:0000313" key="13">
    <source>
        <dbReference type="Proteomes" id="UP000078046"/>
    </source>
</evidence>
<comment type="catalytic activity">
    <reaction evidence="7">
        <text>N-terminal glycyl-[protein] + acetyl-CoA = N-terminal N(alpha)-acetylglycyl-[protein] + CoA + H(+)</text>
        <dbReference type="Rhea" id="RHEA:50496"/>
        <dbReference type="Rhea" id="RHEA-COMP:12666"/>
        <dbReference type="Rhea" id="RHEA-COMP:12700"/>
        <dbReference type="ChEBI" id="CHEBI:15378"/>
        <dbReference type="ChEBI" id="CHEBI:57287"/>
        <dbReference type="ChEBI" id="CHEBI:57288"/>
        <dbReference type="ChEBI" id="CHEBI:64723"/>
        <dbReference type="ChEBI" id="CHEBI:133369"/>
        <dbReference type="EC" id="2.3.1.255"/>
    </reaction>
</comment>
<evidence type="ECO:0000256" key="4">
    <source>
        <dbReference type="ARBA" id="ARBA00026110"/>
    </source>
</evidence>
<name>A0A177BE19_9BILA</name>
<dbReference type="OrthoDB" id="25586at2759"/>
<proteinExistence type="inferred from homology"/>
<dbReference type="CDD" id="cd04301">
    <property type="entry name" value="NAT_SF"/>
    <property type="match status" value="1"/>
</dbReference>
<evidence type="ECO:0000259" key="11">
    <source>
        <dbReference type="PROSITE" id="PS51186"/>
    </source>
</evidence>
<comment type="catalytic activity">
    <reaction evidence="5">
        <text>N-terminal L-seryl-[protein] + acetyl-CoA = N-terminal N(alpha)-acetyl-L-seryl-[protein] + CoA + H(+)</text>
        <dbReference type="Rhea" id="RHEA:50504"/>
        <dbReference type="Rhea" id="RHEA-COMP:12703"/>
        <dbReference type="Rhea" id="RHEA-COMP:12704"/>
        <dbReference type="ChEBI" id="CHEBI:15378"/>
        <dbReference type="ChEBI" id="CHEBI:57287"/>
        <dbReference type="ChEBI" id="CHEBI:57288"/>
        <dbReference type="ChEBI" id="CHEBI:64738"/>
        <dbReference type="ChEBI" id="CHEBI:83690"/>
        <dbReference type="EC" id="2.3.1.255"/>
    </reaction>
</comment>
<dbReference type="SUPFAM" id="SSF55729">
    <property type="entry name" value="Acyl-CoA N-acyltransferases (Nat)"/>
    <property type="match status" value="1"/>
</dbReference>